<evidence type="ECO:0000313" key="2">
    <source>
        <dbReference type="Proteomes" id="UP001058074"/>
    </source>
</evidence>
<sequence>MIESRCGILCSECEYKEKVNCKGCANIDKPFWGDSCSVKSCCEGKEFSHCGQCSEFPCDLLNEFAYDKEQGDDGKRIDQCRKWVCQCNNK</sequence>
<protein>
    <submittedName>
        <fullName evidence="1">Uncharacterized protein</fullName>
    </submittedName>
</protein>
<organism evidence="1 2">
    <name type="scientific">Inconstantimicrobium mannanitabidum</name>
    <dbReference type="NCBI Taxonomy" id="1604901"/>
    <lineage>
        <taxon>Bacteria</taxon>
        <taxon>Bacillati</taxon>
        <taxon>Bacillota</taxon>
        <taxon>Clostridia</taxon>
        <taxon>Eubacteriales</taxon>
        <taxon>Clostridiaceae</taxon>
        <taxon>Inconstantimicrobium</taxon>
    </lineage>
</organism>
<evidence type="ECO:0000313" key="1">
    <source>
        <dbReference type="EMBL" id="GKX68011.1"/>
    </source>
</evidence>
<gene>
    <name evidence="1" type="ORF">rsdtw13_32690</name>
</gene>
<name>A0ACB5RFY7_9CLOT</name>
<accession>A0ACB5RFY7</accession>
<keyword evidence="2" id="KW-1185">Reference proteome</keyword>
<comment type="caution">
    <text evidence="1">The sequence shown here is derived from an EMBL/GenBank/DDBJ whole genome shotgun (WGS) entry which is preliminary data.</text>
</comment>
<dbReference type="Proteomes" id="UP001058074">
    <property type="component" value="Unassembled WGS sequence"/>
</dbReference>
<reference evidence="1" key="1">
    <citation type="journal article" date="2025" name="Int. J. Syst. Evol. Microbiol.">
        <title>Inconstantimicrobium mannanitabidum sp. nov., a novel member of the family Clostridiaceae isolated from anoxic soil under the treatment of reductive soil disinfestation.</title>
        <authorList>
            <person name="Ueki A."/>
            <person name="Tonouchi A."/>
            <person name="Honma S."/>
            <person name="Kaku N."/>
            <person name="Ueki K."/>
        </authorList>
    </citation>
    <scope>NUCLEOTIDE SEQUENCE</scope>
    <source>
        <strain evidence="1">TW13</strain>
    </source>
</reference>
<proteinExistence type="predicted"/>
<dbReference type="EMBL" id="BROD01000001">
    <property type="protein sequence ID" value="GKX68011.1"/>
    <property type="molecule type" value="Genomic_DNA"/>
</dbReference>